<protein>
    <submittedName>
        <fullName evidence="1">Uncharacterized protein</fullName>
    </submittedName>
</protein>
<name>A0A8J8P0T8_HALGN</name>
<dbReference type="EMBL" id="RRYP01002262">
    <property type="protein sequence ID" value="TNV84972.1"/>
    <property type="molecule type" value="Genomic_DNA"/>
</dbReference>
<comment type="caution">
    <text evidence="1">The sequence shown here is derived from an EMBL/GenBank/DDBJ whole genome shotgun (WGS) entry which is preliminary data.</text>
</comment>
<evidence type="ECO:0000313" key="2">
    <source>
        <dbReference type="Proteomes" id="UP000785679"/>
    </source>
</evidence>
<accession>A0A8J8P0T8</accession>
<reference evidence="1" key="1">
    <citation type="submission" date="2019-06" db="EMBL/GenBank/DDBJ databases">
        <authorList>
            <person name="Zheng W."/>
        </authorList>
    </citation>
    <scope>NUCLEOTIDE SEQUENCE</scope>
    <source>
        <strain evidence="1">QDHG01</strain>
    </source>
</reference>
<gene>
    <name evidence="1" type="ORF">FGO68_gene5909</name>
</gene>
<sequence length="82" mass="9478">MKLLQSQYHQFNPVLNTFQINPSPHLNPSIFPQNCQYLAQACSNCSQYIGEQNDVQYFSLGNLVQEQFRIFTKQGFQCLESA</sequence>
<dbReference type="AlphaFoldDB" id="A0A8J8P0T8"/>
<keyword evidence="2" id="KW-1185">Reference proteome</keyword>
<organism evidence="1 2">
    <name type="scientific">Halteria grandinella</name>
    <dbReference type="NCBI Taxonomy" id="5974"/>
    <lineage>
        <taxon>Eukaryota</taxon>
        <taxon>Sar</taxon>
        <taxon>Alveolata</taxon>
        <taxon>Ciliophora</taxon>
        <taxon>Intramacronucleata</taxon>
        <taxon>Spirotrichea</taxon>
        <taxon>Stichotrichia</taxon>
        <taxon>Sporadotrichida</taxon>
        <taxon>Halteriidae</taxon>
        <taxon>Halteria</taxon>
    </lineage>
</organism>
<dbReference type="Proteomes" id="UP000785679">
    <property type="component" value="Unassembled WGS sequence"/>
</dbReference>
<evidence type="ECO:0000313" key="1">
    <source>
        <dbReference type="EMBL" id="TNV84972.1"/>
    </source>
</evidence>
<proteinExistence type="predicted"/>